<dbReference type="OMA" id="YAPWINS"/>
<dbReference type="GO" id="GO:0003676">
    <property type="term" value="F:nucleic acid binding"/>
    <property type="evidence" value="ECO:0007669"/>
    <property type="project" value="InterPro"/>
</dbReference>
<organism evidence="1 2">
    <name type="scientific">Phytophthora infestans (strain T30-4)</name>
    <name type="common">Potato late blight agent</name>
    <dbReference type="NCBI Taxonomy" id="403677"/>
    <lineage>
        <taxon>Eukaryota</taxon>
        <taxon>Sar</taxon>
        <taxon>Stramenopiles</taxon>
        <taxon>Oomycota</taxon>
        <taxon>Peronosporomycetes</taxon>
        <taxon>Peronosporales</taxon>
        <taxon>Peronosporaceae</taxon>
        <taxon>Phytophthora</taxon>
    </lineage>
</organism>
<evidence type="ECO:0008006" key="3">
    <source>
        <dbReference type="Google" id="ProtNLM"/>
    </source>
</evidence>
<dbReference type="InterPro" id="IPR036397">
    <property type="entry name" value="RNaseH_sf"/>
</dbReference>
<sequence>MTQCFTLAHCPWINGSIERLNGDVLQVLRANLNHISVTSLANGKYSPAEVLLGAVVTTPLLKKQTKRNKSNQRGAKSVSFHVGDFVLWSRAQAKTRVNKLSVKWIGPYHMIVEERVTCMHPV</sequence>
<evidence type="ECO:0000313" key="2">
    <source>
        <dbReference type="Proteomes" id="UP000006643"/>
    </source>
</evidence>
<dbReference type="OrthoDB" id="124152at2759"/>
<dbReference type="AlphaFoldDB" id="D0N4H6"/>
<dbReference type="Gene3D" id="3.30.420.10">
    <property type="entry name" value="Ribonuclease H-like superfamily/Ribonuclease H"/>
    <property type="match status" value="1"/>
</dbReference>
<dbReference type="RefSeq" id="XP_002998431.1">
    <property type="nucleotide sequence ID" value="XM_002998385.1"/>
</dbReference>
<dbReference type="EMBL" id="DS028125">
    <property type="protein sequence ID" value="EEY69784.1"/>
    <property type="molecule type" value="Genomic_DNA"/>
</dbReference>
<dbReference type="KEGG" id="pif:PITG_06276"/>
<dbReference type="HOGENOM" id="CLU_2031241_0_0_1"/>
<evidence type="ECO:0000313" key="1">
    <source>
        <dbReference type="EMBL" id="EEY69784.1"/>
    </source>
</evidence>
<name>D0N4H6_PHYIT</name>
<dbReference type="GeneID" id="9465970"/>
<dbReference type="VEuPathDB" id="FungiDB:PITG_06276"/>
<proteinExistence type="predicted"/>
<accession>D0N4H6</accession>
<protein>
    <recommendedName>
        <fullName evidence="3">Integrase catalytic domain-containing protein</fullName>
    </recommendedName>
</protein>
<reference evidence="2" key="1">
    <citation type="journal article" date="2009" name="Nature">
        <title>Genome sequence and analysis of the Irish potato famine pathogen Phytophthora infestans.</title>
        <authorList>
            <consortium name="The Broad Institute Genome Sequencing Platform"/>
            <person name="Haas B.J."/>
            <person name="Kamoun S."/>
            <person name="Zody M.C."/>
            <person name="Jiang R.H."/>
            <person name="Handsaker R.E."/>
            <person name="Cano L.M."/>
            <person name="Grabherr M."/>
            <person name="Kodira C.D."/>
            <person name="Raffaele S."/>
            <person name="Torto-Alalibo T."/>
            <person name="Bozkurt T.O."/>
            <person name="Ah-Fong A.M."/>
            <person name="Alvarado L."/>
            <person name="Anderson V.L."/>
            <person name="Armstrong M.R."/>
            <person name="Avrova A."/>
            <person name="Baxter L."/>
            <person name="Beynon J."/>
            <person name="Boevink P.C."/>
            <person name="Bollmann S.R."/>
            <person name="Bos J.I."/>
            <person name="Bulone V."/>
            <person name="Cai G."/>
            <person name="Cakir C."/>
            <person name="Carrington J.C."/>
            <person name="Chawner M."/>
            <person name="Conti L."/>
            <person name="Costanzo S."/>
            <person name="Ewan R."/>
            <person name="Fahlgren N."/>
            <person name="Fischbach M.A."/>
            <person name="Fugelstad J."/>
            <person name="Gilroy E.M."/>
            <person name="Gnerre S."/>
            <person name="Green P.J."/>
            <person name="Grenville-Briggs L.J."/>
            <person name="Griffith J."/>
            <person name="Grunwald N.J."/>
            <person name="Horn K."/>
            <person name="Horner N.R."/>
            <person name="Hu C.H."/>
            <person name="Huitema E."/>
            <person name="Jeong D.H."/>
            <person name="Jones A.M."/>
            <person name="Jones J.D."/>
            <person name="Jones R.W."/>
            <person name="Karlsson E.K."/>
            <person name="Kunjeti S.G."/>
            <person name="Lamour K."/>
            <person name="Liu Z."/>
            <person name="Ma L."/>
            <person name="Maclean D."/>
            <person name="Chibucos M.C."/>
            <person name="McDonald H."/>
            <person name="McWalters J."/>
            <person name="Meijer H.J."/>
            <person name="Morgan W."/>
            <person name="Morris P.F."/>
            <person name="Munro C.A."/>
            <person name="O'Neill K."/>
            <person name="Ospina-Giraldo M."/>
            <person name="Pinzon A."/>
            <person name="Pritchard L."/>
            <person name="Ramsahoye B."/>
            <person name="Ren Q."/>
            <person name="Restrepo S."/>
            <person name="Roy S."/>
            <person name="Sadanandom A."/>
            <person name="Savidor A."/>
            <person name="Schornack S."/>
            <person name="Schwartz D.C."/>
            <person name="Schumann U.D."/>
            <person name="Schwessinger B."/>
            <person name="Seyer L."/>
            <person name="Sharpe T."/>
            <person name="Silvar C."/>
            <person name="Song J."/>
            <person name="Studholme D.J."/>
            <person name="Sykes S."/>
            <person name="Thines M."/>
            <person name="van de Vondervoort P.J."/>
            <person name="Phuntumart V."/>
            <person name="Wawra S."/>
            <person name="Weide R."/>
            <person name="Win J."/>
            <person name="Young C."/>
            <person name="Zhou S."/>
            <person name="Fry W."/>
            <person name="Meyers B.C."/>
            <person name="van West P."/>
            <person name="Ristaino J."/>
            <person name="Govers F."/>
            <person name="Birch P.R."/>
            <person name="Whisson S.C."/>
            <person name="Judelson H.S."/>
            <person name="Nusbaum C."/>
        </authorList>
    </citation>
    <scope>NUCLEOTIDE SEQUENCE [LARGE SCALE GENOMIC DNA]</scope>
    <source>
        <strain evidence="2">T30-4</strain>
    </source>
</reference>
<gene>
    <name evidence="1" type="ORF">PITG_06276</name>
</gene>
<keyword evidence="2" id="KW-1185">Reference proteome</keyword>
<dbReference type="Proteomes" id="UP000006643">
    <property type="component" value="Unassembled WGS sequence"/>
</dbReference>
<dbReference type="InParanoid" id="D0N4H6"/>